<dbReference type="AlphaFoldDB" id="A0A8J7PMH1"/>
<accession>A0A8J7PMH1</accession>
<organism evidence="1 2">
    <name type="scientific">Candidatus Obscuribacter phosphatis</name>
    <dbReference type="NCBI Taxonomy" id="1906157"/>
    <lineage>
        <taxon>Bacteria</taxon>
        <taxon>Bacillati</taxon>
        <taxon>Candidatus Melainabacteria</taxon>
        <taxon>Candidatus Obscuribacterales</taxon>
        <taxon>Candidatus Obscuribacteraceae</taxon>
        <taxon>Candidatus Obscuribacter</taxon>
    </lineage>
</organism>
<name>A0A8J7PMH1_9BACT</name>
<gene>
    <name evidence="1" type="ORF">J0M35_09885</name>
</gene>
<evidence type="ECO:0000313" key="2">
    <source>
        <dbReference type="Proteomes" id="UP000664277"/>
    </source>
</evidence>
<reference evidence="1" key="1">
    <citation type="submission" date="2021-02" db="EMBL/GenBank/DDBJ databases">
        <title>Genome-Resolved Metagenomics of a Microbial Community Performing Photosynthetic Biological Nutrient Removal.</title>
        <authorList>
            <person name="Mcdaniel E.A."/>
        </authorList>
    </citation>
    <scope>NUCLEOTIDE SEQUENCE</scope>
    <source>
        <strain evidence="1">UWPOB_OBS1</strain>
    </source>
</reference>
<sequence length="248" mass="26950">MKAARWKFHLAVVLLLVALVGGAVFLYGHYYNLAKDIDEQIKKTNYLEAATLVQTAALPVVQQWSQDNGAGSLYLLSYLADLGSDQHLAKLSEVEGDKLSPGDASAACANLEATCTILDSRMKLDSLAEACARASARSARRRCAGKDLAATLVLARALNNLGEIYRAHAKPSLAEQAQSESIELAEAVLARVKILQAEQAALPRGIDGQARNVLSQALKSQMNLFRQLERKEEIEPLALRLKELNGRL</sequence>
<dbReference type="Proteomes" id="UP000664277">
    <property type="component" value="Unassembled WGS sequence"/>
</dbReference>
<proteinExistence type="predicted"/>
<evidence type="ECO:0000313" key="1">
    <source>
        <dbReference type="EMBL" id="MBN8660662.1"/>
    </source>
</evidence>
<comment type="caution">
    <text evidence="1">The sequence shown here is derived from an EMBL/GenBank/DDBJ whole genome shotgun (WGS) entry which is preliminary data.</text>
</comment>
<protein>
    <submittedName>
        <fullName evidence="1">Uncharacterized protein</fullName>
    </submittedName>
</protein>
<dbReference type="EMBL" id="JAFLCK010000012">
    <property type="protein sequence ID" value="MBN8660662.1"/>
    <property type="molecule type" value="Genomic_DNA"/>
</dbReference>